<proteinExistence type="inferred from homology"/>
<dbReference type="AlphaFoldDB" id="A0A7Y9ISQ9"/>
<dbReference type="InterPro" id="IPR029154">
    <property type="entry name" value="HIBADH-like_NADP-bd"/>
</dbReference>
<feature type="domain" description="6-phosphogluconate dehydrogenase NADP-binding" evidence="5">
    <location>
        <begin position="16"/>
        <end position="175"/>
    </location>
</feature>
<dbReference type="PANTHER" id="PTHR43060">
    <property type="entry name" value="3-HYDROXYISOBUTYRATE DEHYDROGENASE-LIKE 1, MITOCHONDRIAL-RELATED"/>
    <property type="match status" value="1"/>
</dbReference>
<feature type="active site" evidence="4">
    <location>
        <position position="185"/>
    </location>
</feature>
<evidence type="ECO:0000256" key="3">
    <source>
        <dbReference type="ARBA" id="ARBA00023027"/>
    </source>
</evidence>
<keyword evidence="8" id="KW-1185">Reference proteome</keyword>
<reference evidence="7 8" key="1">
    <citation type="submission" date="2020-07" db="EMBL/GenBank/DDBJ databases">
        <title>Genomic Encyclopedia of Type Strains, Phase IV (KMG-V): Genome sequencing to study the core and pangenomes of soil and plant-associated prokaryotes.</title>
        <authorList>
            <person name="Whitman W."/>
        </authorList>
    </citation>
    <scope>NUCLEOTIDE SEQUENCE [LARGE SCALE GENOMIC DNA]</scope>
    <source>
        <strain evidence="7 8">SAS40</strain>
    </source>
</reference>
<dbReference type="Proteomes" id="UP000542125">
    <property type="component" value="Unassembled WGS sequence"/>
</dbReference>
<dbReference type="Pfam" id="PF14833">
    <property type="entry name" value="NAD_binding_11"/>
    <property type="match status" value="1"/>
</dbReference>
<dbReference type="PROSITE" id="PS00895">
    <property type="entry name" value="3_HYDROXYISOBUT_DH"/>
    <property type="match status" value="1"/>
</dbReference>
<evidence type="ECO:0000259" key="6">
    <source>
        <dbReference type="Pfam" id="PF14833"/>
    </source>
</evidence>
<dbReference type="GO" id="GO:0016054">
    <property type="term" value="P:organic acid catabolic process"/>
    <property type="evidence" value="ECO:0007669"/>
    <property type="project" value="UniProtKB-ARBA"/>
</dbReference>
<dbReference type="InterPro" id="IPR036291">
    <property type="entry name" value="NAD(P)-bd_dom_sf"/>
</dbReference>
<keyword evidence="3" id="KW-0520">NAD</keyword>
<dbReference type="InterPro" id="IPR013328">
    <property type="entry name" value="6PGD_dom2"/>
</dbReference>
<dbReference type="GO" id="GO:0050661">
    <property type="term" value="F:NADP binding"/>
    <property type="evidence" value="ECO:0007669"/>
    <property type="project" value="InterPro"/>
</dbReference>
<gene>
    <name evidence="7" type="ORF">FHW18_001504</name>
</gene>
<dbReference type="PANTHER" id="PTHR43060:SF15">
    <property type="entry name" value="3-HYDROXYISOBUTYRATE DEHYDROGENASE-LIKE 1, MITOCHONDRIAL-RELATED"/>
    <property type="match status" value="1"/>
</dbReference>
<evidence type="ECO:0000256" key="2">
    <source>
        <dbReference type="ARBA" id="ARBA00023002"/>
    </source>
</evidence>
<dbReference type="InterPro" id="IPR006115">
    <property type="entry name" value="6PGDH_NADP-bd"/>
</dbReference>
<keyword evidence="2 7" id="KW-0560">Oxidoreductase</keyword>
<dbReference type="GO" id="GO:0051287">
    <property type="term" value="F:NAD binding"/>
    <property type="evidence" value="ECO:0007669"/>
    <property type="project" value="InterPro"/>
</dbReference>
<name>A0A7Y9ISQ9_9BURK</name>
<dbReference type="InterPro" id="IPR008927">
    <property type="entry name" value="6-PGluconate_DH-like_C_sf"/>
</dbReference>
<dbReference type="GO" id="GO:0008442">
    <property type="term" value="F:3-hydroxyisobutyrate dehydrogenase activity"/>
    <property type="evidence" value="ECO:0007669"/>
    <property type="project" value="UniProtKB-EC"/>
</dbReference>
<dbReference type="EMBL" id="JACBYR010000001">
    <property type="protein sequence ID" value="NYE82233.1"/>
    <property type="molecule type" value="Genomic_DNA"/>
</dbReference>
<feature type="domain" description="3-hydroxyisobutyrate dehydrogenase-like NAD-binding" evidence="6">
    <location>
        <begin position="179"/>
        <end position="298"/>
    </location>
</feature>
<dbReference type="Gene3D" id="3.40.50.720">
    <property type="entry name" value="NAD(P)-binding Rossmann-like Domain"/>
    <property type="match status" value="1"/>
</dbReference>
<accession>A0A7Y9ISQ9</accession>
<dbReference type="RefSeq" id="WP_179584888.1">
    <property type="nucleotide sequence ID" value="NZ_JACBYR010000001.1"/>
</dbReference>
<evidence type="ECO:0000256" key="1">
    <source>
        <dbReference type="ARBA" id="ARBA00009080"/>
    </source>
</evidence>
<dbReference type="SUPFAM" id="SSF51735">
    <property type="entry name" value="NAD(P)-binding Rossmann-fold domains"/>
    <property type="match status" value="1"/>
</dbReference>
<sequence>MSSIGSRTYEATTPVDVAFIGLGVMGFPMAGHLARAGHNVTVYNRSSAKAQAWVDEFGGAHAPTPREAAAKADIVFSCVGNDDDLRSVMLGDDGALAGLRPGTLLVDHTTASAKVARELYEAAKARQVSFVDAPVSGGQAGAVNGVLTVMCGGDVDAFDRALPVGSVYARAFTRIGDVGAGQLAKMCNQICIAGIVQGLSEAIAFGKNADLDMKLVLDVIAKGAAQSWQMENRGGTMVDDKFDFGFAVDWMRKDLNLVLDEARLNGSRVPMTALVDQFYADVQQMGGSRWDTSSLVKRLV</sequence>
<comment type="similarity">
    <text evidence="1">Belongs to the HIBADH-related family.</text>
</comment>
<dbReference type="Pfam" id="PF03446">
    <property type="entry name" value="NAD_binding_2"/>
    <property type="match status" value="1"/>
</dbReference>
<protein>
    <submittedName>
        <fullName evidence="7">3-hydroxyisobutyrate dehydrogenase</fullName>
        <ecNumber evidence="7">1.1.1.31</ecNumber>
    </submittedName>
</protein>
<organism evidence="7 8">
    <name type="scientific">Pigmentiphaga litoralis</name>
    <dbReference type="NCBI Taxonomy" id="516702"/>
    <lineage>
        <taxon>Bacteria</taxon>
        <taxon>Pseudomonadati</taxon>
        <taxon>Pseudomonadota</taxon>
        <taxon>Betaproteobacteria</taxon>
        <taxon>Burkholderiales</taxon>
        <taxon>Alcaligenaceae</taxon>
        <taxon>Pigmentiphaga</taxon>
    </lineage>
</organism>
<dbReference type="Gene3D" id="1.10.1040.10">
    <property type="entry name" value="N-(1-d-carboxylethyl)-l-norvaline Dehydrogenase, domain 2"/>
    <property type="match status" value="1"/>
</dbReference>
<dbReference type="InterPro" id="IPR015815">
    <property type="entry name" value="HIBADH-related"/>
</dbReference>
<evidence type="ECO:0000313" key="8">
    <source>
        <dbReference type="Proteomes" id="UP000542125"/>
    </source>
</evidence>
<dbReference type="SUPFAM" id="SSF48179">
    <property type="entry name" value="6-phosphogluconate dehydrogenase C-terminal domain-like"/>
    <property type="match status" value="1"/>
</dbReference>
<evidence type="ECO:0000259" key="5">
    <source>
        <dbReference type="Pfam" id="PF03446"/>
    </source>
</evidence>
<evidence type="ECO:0000313" key="7">
    <source>
        <dbReference type="EMBL" id="NYE82233.1"/>
    </source>
</evidence>
<dbReference type="PIRSF" id="PIRSF000103">
    <property type="entry name" value="HIBADH"/>
    <property type="match status" value="1"/>
</dbReference>
<dbReference type="InterPro" id="IPR002204">
    <property type="entry name" value="3-OH-isobutyrate_DH-rel_CS"/>
</dbReference>
<evidence type="ECO:0000256" key="4">
    <source>
        <dbReference type="PIRSR" id="PIRSR000103-1"/>
    </source>
</evidence>
<dbReference type="EC" id="1.1.1.31" evidence="7"/>
<comment type="caution">
    <text evidence="7">The sequence shown here is derived from an EMBL/GenBank/DDBJ whole genome shotgun (WGS) entry which is preliminary data.</text>
</comment>